<keyword evidence="9" id="KW-1185">Reference proteome</keyword>
<evidence type="ECO:0000313" key="8">
    <source>
        <dbReference type="EMBL" id="EEH63569.1"/>
    </source>
</evidence>
<comment type="subunit">
    <text evidence="5">Binds ribosomal protein uS19.</text>
</comment>
<dbReference type="Gene3D" id="2.40.30.60">
    <property type="entry name" value="RimM"/>
    <property type="match status" value="1"/>
</dbReference>
<dbReference type="Pfam" id="PF24986">
    <property type="entry name" value="PRC_RimM"/>
    <property type="match status" value="1"/>
</dbReference>
<dbReference type="GO" id="GO:0005737">
    <property type="term" value="C:cytoplasm"/>
    <property type="evidence" value="ECO:0007669"/>
    <property type="project" value="UniProtKB-SubCell"/>
</dbReference>
<feature type="domain" description="Ribosome maturation factor RimM PRC barrel" evidence="7">
    <location>
        <begin position="97"/>
        <end position="163"/>
    </location>
</feature>
<proteinExistence type="inferred from homology"/>
<keyword evidence="1 5" id="KW-0963">Cytoplasm</keyword>
<dbReference type="HAMAP" id="MF_00014">
    <property type="entry name" value="Ribosome_mat_RimM"/>
    <property type="match status" value="1"/>
</dbReference>
<dbReference type="HOGENOM" id="CLU_077636_0_0_11"/>
<dbReference type="Pfam" id="PF01782">
    <property type="entry name" value="RimM"/>
    <property type="match status" value="1"/>
</dbReference>
<evidence type="ECO:0000259" key="6">
    <source>
        <dbReference type="Pfam" id="PF01782"/>
    </source>
</evidence>
<dbReference type="AlphaFoldDB" id="C0W180"/>
<dbReference type="PANTHER" id="PTHR33692:SF1">
    <property type="entry name" value="RIBOSOME MATURATION FACTOR RIMM"/>
    <property type="match status" value="1"/>
</dbReference>
<dbReference type="NCBIfam" id="TIGR02273">
    <property type="entry name" value="16S_RimM"/>
    <property type="match status" value="1"/>
</dbReference>
<name>C0W180_9ACTO</name>
<evidence type="ECO:0000256" key="4">
    <source>
        <dbReference type="ARBA" id="ARBA00023186"/>
    </source>
</evidence>
<dbReference type="EMBL" id="ACFG01000032">
    <property type="protein sequence ID" value="EEH63569.1"/>
    <property type="molecule type" value="Genomic_DNA"/>
</dbReference>
<dbReference type="GO" id="GO:0042274">
    <property type="term" value="P:ribosomal small subunit biogenesis"/>
    <property type="evidence" value="ECO:0007669"/>
    <property type="project" value="UniProtKB-UniRule"/>
</dbReference>
<dbReference type="InterPro" id="IPR009000">
    <property type="entry name" value="Transl_B-barrel_sf"/>
</dbReference>
<evidence type="ECO:0000256" key="2">
    <source>
        <dbReference type="ARBA" id="ARBA00022517"/>
    </source>
</evidence>
<sequence>MDLTVAEIGAAHALKGEVLLNLHTDVPEERIYPGAQFRTVPAGRGPLTVDTIRVHKGRLAVRFAGHADRNAAEALRSTKLVIDFDEVELEEDAWYADELIGFKALHVNGTELGEVSDLILGDAQDLLEIKYQGRKVLVPFVEELVPVIDEEAETVLLDPPGGLFDEDFVTTAAPEQ</sequence>
<dbReference type="InterPro" id="IPR056792">
    <property type="entry name" value="PRC_RimM"/>
</dbReference>
<dbReference type="InterPro" id="IPR011033">
    <property type="entry name" value="PRC_barrel-like_sf"/>
</dbReference>
<keyword evidence="2 5" id="KW-0690">Ribosome biogenesis</keyword>
<reference evidence="8 9" key="1">
    <citation type="submission" date="2009-01" db="EMBL/GenBank/DDBJ databases">
        <authorList>
            <person name="Qin X."/>
            <person name="Bachman B."/>
            <person name="Battles P."/>
            <person name="Bell A."/>
            <person name="Bess C."/>
            <person name="Bickham C."/>
            <person name="Chaboub L."/>
            <person name="Chen D."/>
            <person name="Coyle M."/>
            <person name="Deiros D.R."/>
            <person name="Dinh H."/>
            <person name="Forbes L."/>
            <person name="Fowler G."/>
            <person name="Francisco L."/>
            <person name="Fu Q."/>
            <person name="Gubbala S."/>
            <person name="Hale W."/>
            <person name="Han Y."/>
            <person name="Hemphill L."/>
            <person name="Highlander S.K."/>
            <person name="Hirani K."/>
            <person name="Hogues M."/>
            <person name="Jackson L."/>
            <person name="Jakkamsetti A."/>
            <person name="Javaid M."/>
            <person name="Jiang H."/>
            <person name="Korchina V."/>
            <person name="Kovar C."/>
            <person name="Lara F."/>
            <person name="Lee S."/>
            <person name="Mata R."/>
            <person name="Mathew T."/>
            <person name="Moen C."/>
            <person name="Morales K."/>
            <person name="Munidasa M."/>
            <person name="Nazareth L."/>
            <person name="Ngo R."/>
            <person name="Nguyen L."/>
            <person name="Okwuonu G."/>
            <person name="Ongeri F."/>
            <person name="Patil S."/>
            <person name="Petrosino J."/>
            <person name="Pham C."/>
            <person name="Pham P."/>
            <person name="Pu L.-L."/>
            <person name="Puazo M."/>
            <person name="Raj R."/>
            <person name="Reid J."/>
            <person name="Rouhana J."/>
            <person name="Saada N."/>
            <person name="Shang Y."/>
            <person name="Simmons D."/>
            <person name="Thornton R."/>
            <person name="Warren J."/>
            <person name="Weissenberger G."/>
            <person name="Zhang J."/>
            <person name="Zhang L."/>
            <person name="Zhou C."/>
            <person name="Zhu D."/>
            <person name="Muzny D."/>
            <person name="Worley K."/>
            <person name="Gibbs R."/>
        </authorList>
    </citation>
    <scope>NUCLEOTIDE SEQUENCE [LARGE SCALE GENOMIC DNA]</scope>
    <source>
        <strain evidence="8 9">DSM 15436</strain>
    </source>
</reference>
<evidence type="ECO:0000256" key="3">
    <source>
        <dbReference type="ARBA" id="ARBA00022552"/>
    </source>
</evidence>
<dbReference type="GO" id="GO:0043022">
    <property type="term" value="F:ribosome binding"/>
    <property type="evidence" value="ECO:0007669"/>
    <property type="project" value="InterPro"/>
</dbReference>
<dbReference type="RefSeq" id="WP_006546340.1">
    <property type="nucleotide sequence ID" value="NZ_DS999541.1"/>
</dbReference>
<dbReference type="PANTHER" id="PTHR33692">
    <property type="entry name" value="RIBOSOME MATURATION FACTOR RIMM"/>
    <property type="match status" value="1"/>
</dbReference>
<evidence type="ECO:0000256" key="5">
    <source>
        <dbReference type="HAMAP-Rule" id="MF_00014"/>
    </source>
</evidence>
<dbReference type="SUPFAM" id="SSF50346">
    <property type="entry name" value="PRC-barrel domain"/>
    <property type="match status" value="1"/>
</dbReference>
<dbReference type="Proteomes" id="UP000010301">
    <property type="component" value="Unassembled WGS sequence"/>
</dbReference>
<keyword evidence="3 5" id="KW-0698">rRNA processing</keyword>
<dbReference type="eggNOG" id="COG0806">
    <property type="taxonomic scope" value="Bacteria"/>
</dbReference>
<dbReference type="SUPFAM" id="SSF50447">
    <property type="entry name" value="Translation proteins"/>
    <property type="match status" value="1"/>
</dbReference>
<dbReference type="InterPro" id="IPR011961">
    <property type="entry name" value="RimM"/>
</dbReference>
<protein>
    <recommendedName>
        <fullName evidence="5">Ribosome maturation factor RimM</fullName>
    </recommendedName>
</protein>
<dbReference type="OrthoDB" id="5381335at2"/>
<comment type="function">
    <text evidence="5">An accessory protein needed during the final step in the assembly of 30S ribosomal subunit, possibly for assembly of the head region. Essential for efficient processing of 16S rRNA. May be needed both before and after RbfA during the maturation of 16S rRNA. It has affinity for free ribosomal 30S subunits but not for 70S ribosomes.</text>
</comment>
<evidence type="ECO:0000256" key="1">
    <source>
        <dbReference type="ARBA" id="ARBA00022490"/>
    </source>
</evidence>
<organism evidence="8 9">
    <name type="scientific">Gleimia coleocanis DSM 15436</name>
    <dbReference type="NCBI Taxonomy" id="525245"/>
    <lineage>
        <taxon>Bacteria</taxon>
        <taxon>Bacillati</taxon>
        <taxon>Actinomycetota</taxon>
        <taxon>Actinomycetes</taxon>
        <taxon>Actinomycetales</taxon>
        <taxon>Actinomycetaceae</taxon>
        <taxon>Gleimia</taxon>
    </lineage>
</organism>
<evidence type="ECO:0000259" key="7">
    <source>
        <dbReference type="Pfam" id="PF24986"/>
    </source>
</evidence>
<feature type="domain" description="RimM N-terminal" evidence="6">
    <location>
        <begin position="5"/>
        <end position="83"/>
    </location>
</feature>
<dbReference type="GO" id="GO:0005840">
    <property type="term" value="C:ribosome"/>
    <property type="evidence" value="ECO:0007669"/>
    <property type="project" value="InterPro"/>
</dbReference>
<dbReference type="STRING" id="525245.HMPREF0044_1170"/>
<accession>C0W180</accession>
<comment type="caution">
    <text evidence="8">The sequence shown here is derived from an EMBL/GenBank/DDBJ whole genome shotgun (WGS) entry which is preliminary data.</text>
</comment>
<evidence type="ECO:0000313" key="9">
    <source>
        <dbReference type="Proteomes" id="UP000010301"/>
    </source>
</evidence>
<gene>
    <name evidence="5 8" type="primary">rimM</name>
    <name evidence="8" type="ORF">HMPREF0044_1170</name>
</gene>
<comment type="subcellular location">
    <subcellularLocation>
        <location evidence="5">Cytoplasm</location>
    </subcellularLocation>
</comment>
<dbReference type="GO" id="GO:0006364">
    <property type="term" value="P:rRNA processing"/>
    <property type="evidence" value="ECO:0007669"/>
    <property type="project" value="UniProtKB-UniRule"/>
</dbReference>
<dbReference type="InterPro" id="IPR036976">
    <property type="entry name" value="RimM_N_sf"/>
</dbReference>
<keyword evidence="4 5" id="KW-0143">Chaperone</keyword>
<comment type="similarity">
    <text evidence="5">Belongs to the RimM family.</text>
</comment>
<dbReference type="Gene3D" id="2.30.30.240">
    <property type="entry name" value="PRC-barrel domain"/>
    <property type="match status" value="1"/>
</dbReference>
<dbReference type="InterPro" id="IPR002676">
    <property type="entry name" value="RimM_N"/>
</dbReference>
<comment type="domain">
    <text evidence="5">The PRC barrel domain binds ribosomal protein uS19.</text>
</comment>